<reference evidence="1" key="1">
    <citation type="submission" date="2024-03" db="EMBL/GenBank/DDBJ databases">
        <title>Complete genome sequence of Sulfurisphaera javensis strain KD-1.</title>
        <authorList>
            <person name="Sakai H."/>
            <person name="Nur N."/>
            <person name="Suwanto A."/>
            <person name="Kurosawa N."/>
        </authorList>
    </citation>
    <scope>NUCLEOTIDE SEQUENCE</scope>
    <source>
        <strain evidence="1">KD-1</strain>
    </source>
</reference>
<protein>
    <submittedName>
        <fullName evidence="1">Uncharacterized protein</fullName>
    </submittedName>
</protein>
<name>A0AAT9GSC1_9CREN</name>
<dbReference type="AlphaFoldDB" id="A0AAT9GSC1"/>
<organism evidence="1">
    <name type="scientific">Sulfurisphaera javensis</name>
    <dbReference type="NCBI Taxonomy" id="2049879"/>
    <lineage>
        <taxon>Archaea</taxon>
        <taxon>Thermoproteota</taxon>
        <taxon>Thermoprotei</taxon>
        <taxon>Sulfolobales</taxon>
        <taxon>Sulfolobaceae</taxon>
        <taxon>Sulfurisphaera</taxon>
    </lineage>
</organism>
<dbReference type="EMBL" id="AP031322">
    <property type="protein sequence ID" value="BFH73521.1"/>
    <property type="molecule type" value="Genomic_DNA"/>
</dbReference>
<gene>
    <name evidence="1" type="ORF">SJAV_14650</name>
</gene>
<accession>A0AAT9GSC1</accession>
<dbReference type="GeneID" id="92354421"/>
<sequence length="120" mass="14072">MIQSYIRQYIQLEELYKYAYYTNYYSLLVEAIASKQLSEQYALQLEEEAKCLVTGNYDTYNHNEVLSQVNSCIEAQPNLPRNAKIMYEQQARQYLNGLMNYMNAKADEDELIGLLISDNE</sequence>
<dbReference type="RefSeq" id="WP_369609108.1">
    <property type="nucleotide sequence ID" value="NZ_AP031322.1"/>
</dbReference>
<dbReference type="KEGG" id="sjv:SJAV_14650"/>
<proteinExistence type="predicted"/>
<evidence type="ECO:0000313" key="1">
    <source>
        <dbReference type="EMBL" id="BFH73521.1"/>
    </source>
</evidence>